<evidence type="ECO:0000313" key="1">
    <source>
        <dbReference type="EMBL" id="NGY60478.1"/>
    </source>
</evidence>
<dbReference type="RefSeq" id="WP_166046509.1">
    <property type="nucleotide sequence ID" value="NZ_JAAMPJ010000004.1"/>
</dbReference>
<reference evidence="1 2" key="1">
    <citation type="submission" date="2020-03" db="EMBL/GenBank/DDBJ databases">
        <title>Isolation and identification of active actinomycetes.</title>
        <authorList>
            <person name="Sun X."/>
        </authorList>
    </citation>
    <scope>NUCLEOTIDE SEQUENCE [LARGE SCALE GENOMIC DNA]</scope>
    <source>
        <strain evidence="1 2">NEAU-D13</strain>
    </source>
</reference>
<organism evidence="1 2">
    <name type="scientific">Lentzea alba</name>
    <dbReference type="NCBI Taxonomy" id="2714351"/>
    <lineage>
        <taxon>Bacteria</taxon>
        <taxon>Bacillati</taxon>
        <taxon>Actinomycetota</taxon>
        <taxon>Actinomycetes</taxon>
        <taxon>Pseudonocardiales</taxon>
        <taxon>Pseudonocardiaceae</taxon>
        <taxon>Lentzea</taxon>
    </lineage>
</organism>
<dbReference type="AlphaFoldDB" id="A0A7C9VVZ1"/>
<gene>
    <name evidence="1" type="ORF">G7043_16230</name>
</gene>
<sequence>MDLRDKFAALGADDPDGWASSELTENIPQLARFRFLRGMWSIVDQHGPGPTYRNGEAARERLETLGASPDDLRAFARMIAFEALSSALYFLDDPGDDDPDLPGWALIETSGGELTGRLVQGLYEDMDPDR</sequence>
<evidence type="ECO:0000313" key="2">
    <source>
        <dbReference type="Proteomes" id="UP000481360"/>
    </source>
</evidence>
<comment type="caution">
    <text evidence="1">The sequence shown here is derived from an EMBL/GenBank/DDBJ whole genome shotgun (WGS) entry which is preliminary data.</text>
</comment>
<dbReference type="EMBL" id="JAAMPJ010000004">
    <property type="protein sequence ID" value="NGY60478.1"/>
    <property type="molecule type" value="Genomic_DNA"/>
</dbReference>
<dbReference type="Proteomes" id="UP000481360">
    <property type="component" value="Unassembled WGS sequence"/>
</dbReference>
<proteinExistence type="predicted"/>
<name>A0A7C9VVZ1_9PSEU</name>
<accession>A0A7C9VVZ1</accession>
<protein>
    <submittedName>
        <fullName evidence="1">Uncharacterized protein</fullName>
    </submittedName>
</protein>
<keyword evidence="2" id="KW-1185">Reference proteome</keyword>